<proteinExistence type="predicted"/>
<organism evidence="2">
    <name type="scientific">Rhizophora mucronata</name>
    <name type="common">Asiatic mangrove</name>
    <dbReference type="NCBI Taxonomy" id="61149"/>
    <lineage>
        <taxon>Eukaryota</taxon>
        <taxon>Viridiplantae</taxon>
        <taxon>Streptophyta</taxon>
        <taxon>Embryophyta</taxon>
        <taxon>Tracheophyta</taxon>
        <taxon>Spermatophyta</taxon>
        <taxon>Magnoliopsida</taxon>
        <taxon>eudicotyledons</taxon>
        <taxon>Gunneridae</taxon>
        <taxon>Pentapetalae</taxon>
        <taxon>rosids</taxon>
        <taxon>fabids</taxon>
        <taxon>Malpighiales</taxon>
        <taxon>Rhizophoraceae</taxon>
        <taxon>Rhizophora</taxon>
    </lineage>
</organism>
<evidence type="ECO:0000256" key="1">
    <source>
        <dbReference type="SAM" id="Phobius"/>
    </source>
</evidence>
<keyword evidence="1" id="KW-0472">Membrane</keyword>
<protein>
    <submittedName>
        <fullName evidence="2">Uncharacterized protein</fullName>
    </submittedName>
</protein>
<keyword evidence="1" id="KW-0812">Transmembrane</keyword>
<feature type="transmembrane region" description="Helical" evidence="1">
    <location>
        <begin position="7"/>
        <end position="26"/>
    </location>
</feature>
<name>A0A2P2P517_RHIMU</name>
<dbReference type="EMBL" id="GGEC01069249">
    <property type="protein sequence ID" value="MBX49733.1"/>
    <property type="molecule type" value="Transcribed_RNA"/>
</dbReference>
<evidence type="ECO:0000313" key="2">
    <source>
        <dbReference type="EMBL" id="MBX49733.1"/>
    </source>
</evidence>
<reference evidence="2" key="1">
    <citation type="submission" date="2018-02" db="EMBL/GenBank/DDBJ databases">
        <title>Rhizophora mucronata_Transcriptome.</title>
        <authorList>
            <person name="Meera S.P."/>
            <person name="Sreeshan A."/>
            <person name="Augustine A."/>
        </authorList>
    </citation>
    <scope>NUCLEOTIDE SEQUENCE</scope>
    <source>
        <tissue evidence="2">Leaf</tissue>
    </source>
</reference>
<dbReference type="AlphaFoldDB" id="A0A2P2P517"/>
<keyword evidence="1" id="KW-1133">Transmembrane helix</keyword>
<sequence>MKGLVSVCDSLFLWIYIFHLFIVNFLF</sequence>
<accession>A0A2P2P517</accession>